<evidence type="ECO:0000256" key="4">
    <source>
        <dbReference type="ARBA" id="ARBA00023136"/>
    </source>
</evidence>
<keyword evidence="4 5" id="KW-0472">Membrane</keyword>
<keyword evidence="3 5" id="KW-1133">Transmembrane helix</keyword>
<accession>A0A081NID8</accession>
<evidence type="ECO:0000256" key="2">
    <source>
        <dbReference type="ARBA" id="ARBA00022692"/>
    </source>
</evidence>
<evidence type="ECO:0000313" key="7">
    <source>
        <dbReference type="EMBL" id="KEQ18211.1"/>
    </source>
</evidence>
<name>A0A081NID8_9GAMM</name>
<evidence type="ECO:0000256" key="1">
    <source>
        <dbReference type="ARBA" id="ARBA00004167"/>
    </source>
</evidence>
<evidence type="ECO:0000256" key="3">
    <source>
        <dbReference type="ARBA" id="ARBA00022989"/>
    </source>
</evidence>
<comment type="caution">
    <text evidence="7">The sequence shown here is derived from an EMBL/GenBank/DDBJ whole genome shotgun (WGS) entry which is preliminary data.</text>
</comment>
<keyword evidence="2 5" id="KW-0812">Transmembrane</keyword>
<dbReference type="RefSeq" id="WP_034835345.1">
    <property type="nucleotide sequence ID" value="NZ_JOKH01000002.1"/>
</dbReference>
<dbReference type="Proteomes" id="UP000028073">
    <property type="component" value="Unassembled WGS sequence"/>
</dbReference>
<feature type="transmembrane region" description="Helical" evidence="5">
    <location>
        <begin position="7"/>
        <end position="30"/>
    </location>
</feature>
<dbReference type="AlphaFoldDB" id="A0A081NID8"/>
<protein>
    <recommendedName>
        <fullName evidence="6">Translocation and assembly module TamB C-terminal domain-containing protein</fullName>
    </recommendedName>
</protein>
<dbReference type="GO" id="GO:0097347">
    <property type="term" value="C:TAM protein secretion complex"/>
    <property type="evidence" value="ECO:0007669"/>
    <property type="project" value="TreeGrafter"/>
</dbReference>
<dbReference type="eggNOG" id="COG2911">
    <property type="taxonomic scope" value="Bacteria"/>
</dbReference>
<dbReference type="InterPro" id="IPR007452">
    <property type="entry name" value="TamB_C"/>
</dbReference>
<feature type="domain" description="Translocation and assembly module TamB C-terminal" evidence="6">
    <location>
        <begin position="760"/>
        <end position="1092"/>
    </location>
</feature>
<dbReference type="OrthoDB" id="5555605at2"/>
<gene>
    <name evidence="7" type="ORF">GZ78_11775</name>
</gene>
<evidence type="ECO:0000313" key="8">
    <source>
        <dbReference type="Proteomes" id="UP000028073"/>
    </source>
</evidence>
<dbReference type="PANTHER" id="PTHR36985">
    <property type="entry name" value="TRANSLOCATION AND ASSEMBLY MODULE SUBUNIT TAMB"/>
    <property type="match status" value="1"/>
</dbReference>
<keyword evidence="8" id="KW-1185">Reference proteome</keyword>
<proteinExistence type="predicted"/>
<dbReference type="PANTHER" id="PTHR36985:SF1">
    <property type="entry name" value="TRANSLOCATION AND ASSEMBLY MODULE SUBUNIT TAMB"/>
    <property type="match status" value="1"/>
</dbReference>
<dbReference type="STRING" id="1137799.GZ78_11775"/>
<organism evidence="7 8">
    <name type="scientific">Endozoicomonas numazuensis</name>
    <dbReference type="NCBI Taxonomy" id="1137799"/>
    <lineage>
        <taxon>Bacteria</taxon>
        <taxon>Pseudomonadati</taxon>
        <taxon>Pseudomonadota</taxon>
        <taxon>Gammaproteobacteria</taxon>
        <taxon>Oceanospirillales</taxon>
        <taxon>Endozoicomonadaceae</taxon>
        <taxon>Endozoicomonas</taxon>
    </lineage>
</organism>
<reference evidence="7 8" key="1">
    <citation type="submission" date="2014-06" db="EMBL/GenBank/DDBJ databases">
        <title>Whole Genome Sequences of Three Symbiotic Endozoicomonas Bacteria.</title>
        <authorList>
            <person name="Neave M.J."/>
            <person name="Apprill A."/>
            <person name="Voolstra C.R."/>
        </authorList>
    </citation>
    <scope>NUCLEOTIDE SEQUENCE [LARGE SCALE GENOMIC DNA]</scope>
    <source>
        <strain evidence="7 8">DSM 25634</strain>
    </source>
</reference>
<dbReference type="GO" id="GO:0005886">
    <property type="term" value="C:plasma membrane"/>
    <property type="evidence" value="ECO:0007669"/>
    <property type="project" value="InterPro"/>
</dbReference>
<dbReference type="EMBL" id="JOKH01000002">
    <property type="protein sequence ID" value="KEQ18211.1"/>
    <property type="molecule type" value="Genomic_DNA"/>
</dbReference>
<evidence type="ECO:0000259" key="6">
    <source>
        <dbReference type="Pfam" id="PF04357"/>
    </source>
</evidence>
<dbReference type="GO" id="GO:0009306">
    <property type="term" value="P:protein secretion"/>
    <property type="evidence" value="ECO:0007669"/>
    <property type="project" value="InterPro"/>
</dbReference>
<comment type="subcellular location">
    <subcellularLocation>
        <location evidence="1">Membrane</location>
        <topology evidence="1">Single-pass membrane protein</topology>
    </subcellularLocation>
</comment>
<sequence>MRTAVLYLLKAPGILIILVSTLCLALFLLLTHTGNLWLWNLARTQLPELQGELIKGSIPNGIVFQNPGWVDQDMAITANWLTLQWQPGMLFEGKLVIDELLLENLAIKLPASDKEQAPSSDKMILPEIKLPLPITLKKMTLDKGTYEQGEIKEAVSALFLSADARQSRININTLRVEHALGKASLEGNISLSGDYPLSAEVDIHPAPLNSELQPEELSLAIQGSLTDYQLNARARAVSNFLSTPETQKDTEIYATLKAQGSLEHIAIQRLSLSTPEGNADVSGQLGWTQGISWNGKINLNSLNTANLLPEYPGTLDGVLESRFNLKGQYWHLVVSEMNITGELRDKPVSLSGTLDVNSLFKWKVDRVNAEVGDNRLSAHGHLDEQWNIEAELNALNLAELYPGLKGEVKGLINISGSKQQPSLDFQLDSTSIRYLDTAFKGLSAKGNIEKKEQLLGQARISIDSMNQGSQKLSQILLEARGNEKQHQVRLSTQGKELKSIITVAGSYSNEQWQGQLTRSDLNTRFGHWSLQKPVDIKASAVSASFSPFCLESSPSSICVQSNHLSKDTGQLSFNIDQLAPERFKAFFPAEFNWQAFLSSQGEVRWKDNQPELTLNLSSTPGTLQAYDLSGDYTELALEASIANNQLRSSLNFLSNKLGHSNLSMAVDDLQDQKTLTGQLNVDQLLLEIFAPFLPEVSKLNGTFSARGRLEGTLTKPLFYGRLAIENGYANTTREIVSVSELNTYLNVNGDSGTIEGKMQVGQGSLDLGGQLNWKDLQKPSGNITLAGQNLDVKYPGIGEIRVSPDLKLTLSEQIELTGIIRIPWSRININSLPENAVSVSDDVVIIQKGQTSEFNEQTSKRFSMKARIELGDDIRLDAYGLKTKLAGHLDLLQLTNKPLEGHGTIKLIEGRYRQLGQDLLIKDGKIIFQGPIDSPYLLVNAIRNPDTIEDNVEVGINVSGPVAKPEWSVYSSPEMPQQEQLSYLLRGKGLEGDDSSSAQAMLVGIGISQFGGIATSIGETFGFSDVSLDTEGSGEDTQVTIGGYIAPGLRLQYGAGVFSSVSEVKVRYELMPRLYLQVVSGLAQAVDIFYRFTIKHD</sequence>
<evidence type="ECO:0000256" key="5">
    <source>
        <dbReference type="SAM" id="Phobius"/>
    </source>
</evidence>
<dbReference type="Pfam" id="PF04357">
    <property type="entry name" value="TamB"/>
    <property type="match status" value="1"/>
</dbReference>